<organism evidence="2">
    <name type="scientific">marine sediment metagenome</name>
    <dbReference type="NCBI Taxonomy" id="412755"/>
    <lineage>
        <taxon>unclassified sequences</taxon>
        <taxon>metagenomes</taxon>
        <taxon>ecological metagenomes</taxon>
    </lineage>
</organism>
<dbReference type="AlphaFoldDB" id="X0UMW9"/>
<gene>
    <name evidence="2" type="ORF">S01H1_40571</name>
</gene>
<feature type="compositionally biased region" description="Polar residues" evidence="1">
    <location>
        <begin position="73"/>
        <end position="85"/>
    </location>
</feature>
<feature type="non-terminal residue" evidence="2">
    <location>
        <position position="266"/>
    </location>
</feature>
<comment type="caution">
    <text evidence="2">The sequence shown here is derived from an EMBL/GenBank/DDBJ whole genome shotgun (WGS) entry which is preliminary data.</text>
</comment>
<accession>X0UMW9</accession>
<feature type="region of interest" description="Disordered" evidence="1">
    <location>
        <begin position="73"/>
        <end position="95"/>
    </location>
</feature>
<evidence type="ECO:0008006" key="3">
    <source>
        <dbReference type="Google" id="ProtNLM"/>
    </source>
</evidence>
<dbReference type="EMBL" id="BARS01025697">
    <property type="protein sequence ID" value="GAG07104.1"/>
    <property type="molecule type" value="Genomic_DNA"/>
</dbReference>
<feature type="non-terminal residue" evidence="2">
    <location>
        <position position="1"/>
    </location>
</feature>
<evidence type="ECO:0000313" key="2">
    <source>
        <dbReference type="EMBL" id="GAG07104.1"/>
    </source>
</evidence>
<protein>
    <recommendedName>
        <fullName evidence="3">SGNH hydrolase-type esterase domain-containing protein</fullName>
    </recommendedName>
</protein>
<sequence length="266" mass="28894">IFLAIFITTCNNSAVPTTATKPAPTKIEPAADKNNPGTIPTAVTHNTPTVQSPSELDPTKPLLTSTISATVQPEGTDTSLVQIPQDSAPKPKRKLTPNAWKRLPIIPPVSDSVALIYQRGLELGNNPNAYSKIGDCGSTPAWFMGDFDKGLKYYDLGEYQDLDAVIQEFRGSHGRTSLAARSGFNAPSLFVSLWSDPELCEPNESPLECEFRVHRPIIAIIMLGANDMWHADEFEPSMRAIIEYSIENGVIPIISTKADNQEGDGS</sequence>
<evidence type="ECO:0000256" key="1">
    <source>
        <dbReference type="SAM" id="MobiDB-lite"/>
    </source>
</evidence>
<name>X0UMW9_9ZZZZ</name>
<reference evidence="2" key="1">
    <citation type="journal article" date="2014" name="Front. Microbiol.">
        <title>High frequency of phylogenetically diverse reductive dehalogenase-homologous genes in deep subseafloor sedimentary metagenomes.</title>
        <authorList>
            <person name="Kawai M."/>
            <person name="Futagami T."/>
            <person name="Toyoda A."/>
            <person name="Takaki Y."/>
            <person name="Nishi S."/>
            <person name="Hori S."/>
            <person name="Arai W."/>
            <person name="Tsubouchi T."/>
            <person name="Morono Y."/>
            <person name="Uchiyama I."/>
            <person name="Ito T."/>
            <person name="Fujiyama A."/>
            <person name="Inagaki F."/>
            <person name="Takami H."/>
        </authorList>
    </citation>
    <scope>NUCLEOTIDE SEQUENCE</scope>
    <source>
        <strain evidence="2">Expedition CK06-06</strain>
    </source>
</reference>
<proteinExistence type="predicted"/>